<dbReference type="Proteomes" id="UP000053477">
    <property type="component" value="Unassembled WGS sequence"/>
</dbReference>
<dbReference type="InParanoid" id="A0A0H2RME8"/>
<name>A0A0H2RME8_9AGAM</name>
<sequence>MRMRGTMRAVMGLCGSRFTIDFQRWLHASCCKDYFHHICFLIFLSFLHTIKTHNQVTDKDTAIYSIVFNLKQRRRCANATLVRGE</sequence>
<gene>
    <name evidence="1" type="ORF">SCHPADRAFT_401408</name>
</gene>
<reference evidence="1 2" key="1">
    <citation type="submission" date="2015-04" db="EMBL/GenBank/DDBJ databases">
        <title>Complete genome sequence of Schizopora paradoxa KUC8140, a cosmopolitan wood degrader in East Asia.</title>
        <authorList>
            <consortium name="DOE Joint Genome Institute"/>
            <person name="Min B."/>
            <person name="Park H."/>
            <person name="Jang Y."/>
            <person name="Kim J.-J."/>
            <person name="Kim K.H."/>
            <person name="Pangilinan J."/>
            <person name="Lipzen A."/>
            <person name="Riley R."/>
            <person name="Grigoriev I.V."/>
            <person name="Spatafora J.W."/>
            <person name="Choi I.-G."/>
        </authorList>
    </citation>
    <scope>NUCLEOTIDE SEQUENCE [LARGE SCALE GENOMIC DNA]</scope>
    <source>
        <strain evidence="1 2">KUC8140</strain>
    </source>
</reference>
<dbReference type="EMBL" id="KQ085971">
    <property type="protein sequence ID" value="KLO12782.1"/>
    <property type="molecule type" value="Genomic_DNA"/>
</dbReference>
<proteinExistence type="predicted"/>
<accession>A0A0H2RME8</accession>
<keyword evidence="2" id="KW-1185">Reference proteome</keyword>
<protein>
    <submittedName>
        <fullName evidence="1">Uncharacterized protein</fullName>
    </submittedName>
</protein>
<organism evidence="1 2">
    <name type="scientific">Schizopora paradoxa</name>
    <dbReference type="NCBI Taxonomy" id="27342"/>
    <lineage>
        <taxon>Eukaryota</taxon>
        <taxon>Fungi</taxon>
        <taxon>Dikarya</taxon>
        <taxon>Basidiomycota</taxon>
        <taxon>Agaricomycotina</taxon>
        <taxon>Agaricomycetes</taxon>
        <taxon>Hymenochaetales</taxon>
        <taxon>Schizoporaceae</taxon>
        <taxon>Schizopora</taxon>
    </lineage>
</organism>
<evidence type="ECO:0000313" key="1">
    <source>
        <dbReference type="EMBL" id="KLO12782.1"/>
    </source>
</evidence>
<evidence type="ECO:0000313" key="2">
    <source>
        <dbReference type="Proteomes" id="UP000053477"/>
    </source>
</evidence>
<dbReference type="AlphaFoldDB" id="A0A0H2RME8"/>